<evidence type="ECO:0000313" key="1">
    <source>
        <dbReference type="EMBL" id="CAB4121824.1"/>
    </source>
</evidence>
<proteinExistence type="predicted"/>
<dbReference type="InterPro" id="IPR031856">
    <property type="entry name" value="YdaS_toxin-like"/>
</dbReference>
<dbReference type="Gene3D" id="1.10.260.40">
    <property type="entry name" value="lambda repressor-like DNA-binding domains"/>
    <property type="match status" value="1"/>
</dbReference>
<dbReference type="InterPro" id="IPR010982">
    <property type="entry name" value="Lambda_DNA-bd_dom_sf"/>
</dbReference>
<dbReference type="SUPFAM" id="SSF47413">
    <property type="entry name" value="lambda repressor-like DNA-binding domains"/>
    <property type="match status" value="1"/>
</dbReference>
<accession>A0A6J5KIA9</accession>
<name>A0A6J5KIA9_9CAUD</name>
<protein>
    <submittedName>
        <fullName evidence="1">Bacterial antitoxin YdaS</fullName>
    </submittedName>
</protein>
<dbReference type="GO" id="GO:0003677">
    <property type="term" value="F:DNA binding"/>
    <property type="evidence" value="ECO:0007669"/>
    <property type="project" value="InterPro"/>
</dbReference>
<sequence>MKATELFNILGGPTKIAKLCGISVPGVSQWRITGVPNDRLIFLAAEIEQATEGLVTRKSLFPTNYHTIWPELK</sequence>
<organism evidence="1">
    <name type="scientific">uncultured Caudovirales phage</name>
    <dbReference type="NCBI Taxonomy" id="2100421"/>
    <lineage>
        <taxon>Viruses</taxon>
        <taxon>Duplodnaviria</taxon>
        <taxon>Heunggongvirae</taxon>
        <taxon>Uroviricota</taxon>
        <taxon>Caudoviricetes</taxon>
        <taxon>Peduoviridae</taxon>
        <taxon>Maltschvirus</taxon>
        <taxon>Maltschvirus maltsch</taxon>
    </lineage>
</organism>
<gene>
    <name evidence="1" type="ORF">UFOVP20_12</name>
</gene>
<dbReference type="Pfam" id="PF15943">
    <property type="entry name" value="YdaS_toxin"/>
    <property type="match status" value="1"/>
</dbReference>
<dbReference type="EMBL" id="LR796156">
    <property type="protein sequence ID" value="CAB4121824.1"/>
    <property type="molecule type" value="Genomic_DNA"/>
</dbReference>
<reference evidence="1" key="1">
    <citation type="submission" date="2020-04" db="EMBL/GenBank/DDBJ databases">
        <authorList>
            <person name="Chiriac C."/>
            <person name="Salcher M."/>
            <person name="Ghai R."/>
            <person name="Kavagutti S V."/>
        </authorList>
    </citation>
    <scope>NUCLEOTIDE SEQUENCE</scope>
</reference>